<organism evidence="1 2">
    <name type="scientific">Pectobacterium phage vB_PcaM_CBB</name>
    <dbReference type="NCBI Taxonomy" id="2772511"/>
    <lineage>
        <taxon>Viruses</taxon>
        <taxon>Duplodnaviria</taxon>
        <taxon>Heunggongvirae</taxon>
        <taxon>Uroviricota</taxon>
        <taxon>Caudoviricetes</taxon>
        <taxon>Mimasvirus</taxon>
        <taxon>Mimasvirus CBB</taxon>
    </lineage>
</organism>
<sequence length="138" mass="15959">MIILKENFKLRENEEKEVTYTKTTSDEGKETHHYSYFACTCSDEDEKYWKDKLNDEFKDYDPEIHADFTSQLAMEIAHTFDGGISINADMWFGISTSCNIWNGETSESVHVYMYCDEIAIGLLAIVEILRKVTDNATD</sequence>
<dbReference type="EMBL" id="KU574722">
    <property type="protein sequence ID" value="AMM43937.1"/>
    <property type="molecule type" value="Genomic_DNA"/>
</dbReference>
<accession>A0A1L2CVB8</accession>
<proteinExistence type="predicted"/>
<dbReference type="Proteomes" id="UP000223891">
    <property type="component" value="Segment"/>
</dbReference>
<keyword evidence="2" id="KW-1185">Reference proteome</keyword>
<reference evidence="2" key="1">
    <citation type="submission" date="2016-01" db="EMBL/GenBank/DDBJ databases">
        <title>Isolation and Characterization of Enterobacteria phage CBB.</title>
        <authorList>
            <person name="Buttimer C.T.H."/>
            <person name="Hendrix H."/>
            <person name="Alexandre H."/>
            <person name="O'Mahony J."/>
            <person name="Lavigne R."/>
            <person name="Coffey A."/>
        </authorList>
    </citation>
    <scope>NUCLEOTIDE SEQUENCE [LARGE SCALE GENOMIC DNA]</scope>
</reference>
<gene>
    <name evidence="1" type="ORF">CBB_374</name>
</gene>
<protein>
    <submittedName>
        <fullName evidence="1">Uncharacterized protein</fullName>
    </submittedName>
</protein>
<evidence type="ECO:0000313" key="2">
    <source>
        <dbReference type="Proteomes" id="UP000223891"/>
    </source>
</evidence>
<evidence type="ECO:0000313" key="1">
    <source>
        <dbReference type="EMBL" id="AMM43937.1"/>
    </source>
</evidence>
<name>A0A1L2CVB8_9CAUD</name>